<proteinExistence type="predicted"/>
<dbReference type="EMBL" id="CP036526">
    <property type="protein sequence ID" value="QDT12465.1"/>
    <property type="molecule type" value="Genomic_DNA"/>
</dbReference>
<organism evidence="1 2">
    <name type="scientific">Stieleria marina</name>
    <dbReference type="NCBI Taxonomy" id="1930275"/>
    <lineage>
        <taxon>Bacteria</taxon>
        <taxon>Pseudomonadati</taxon>
        <taxon>Planctomycetota</taxon>
        <taxon>Planctomycetia</taxon>
        <taxon>Pirellulales</taxon>
        <taxon>Pirellulaceae</taxon>
        <taxon>Stieleria</taxon>
    </lineage>
</organism>
<dbReference type="Gene3D" id="3.40.630.30">
    <property type="match status" value="1"/>
</dbReference>
<evidence type="ECO:0000313" key="1">
    <source>
        <dbReference type="EMBL" id="QDT12465.1"/>
    </source>
</evidence>
<dbReference type="Proteomes" id="UP000319817">
    <property type="component" value="Chromosome"/>
</dbReference>
<gene>
    <name evidence="1" type="ORF">K239x_44750</name>
</gene>
<sequence>MWHHDENAHSFKLMNLVVEIRQFRNGDLPALADVWVQHWSALGPPPPVSTAIIEQSVLSRTFFDAQHLLVAVHDDHVQGWCHFAPDVYQPSTAILSAICFTAEGLESCDQLLSTAETLIAESGFDRIVVGPLRDEISGYAGLAPLGHGIGVSVNDTRVSSLLSRQSYTGGQNVVRMTANTNPFRMPVDRQWMQLQRSTRMQVEQWIPADPRHASAMAHLDVEHHELVDHRSDEVLASLSIWLSDPDAQVMNCSQAILDLGQIHHRAKLESAESFLIGSVIQLLANRRVFTIETAVDQDCSELIEQLAKLNFQSSERGQRWGKLLA</sequence>
<protein>
    <recommendedName>
        <fullName evidence="3">N-acetyltransferase domain-containing protein</fullName>
    </recommendedName>
</protein>
<accession>A0A517NZB8</accession>
<reference evidence="1 2" key="1">
    <citation type="submission" date="2019-02" db="EMBL/GenBank/DDBJ databases">
        <title>Deep-cultivation of Planctomycetes and their phenomic and genomic characterization uncovers novel biology.</title>
        <authorList>
            <person name="Wiegand S."/>
            <person name="Jogler M."/>
            <person name="Boedeker C."/>
            <person name="Pinto D."/>
            <person name="Vollmers J."/>
            <person name="Rivas-Marin E."/>
            <person name="Kohn T."/>
            <person name="Peeters S.H."/>
            <person name="Heuer A."/>
            <person name="Rast P."/>
            <person name="Oberbeckmann S."/>
            <person name="Bunk B."/>
            <person name="Jeske O."/>
            <person name="Meyerdierks A."/>
            <person name="Storesund J.E."/>
            <person name="Kallscheuer N."/>
            <person name="Luecker S."/>
            <person name="Lage O.M."/>
            <person name="Pohl T."/>
            <person name="Merkel B.J."/>
            <person name="Hornburger P."/>
            <person name="Mueller R.-W."/>
            <person name="Bruemmer F."/>
            <person name="Labrenz M."/>
            <person name="Spormann A.M."/>
            <person name="Op den Camp H."/>
            <person name="Overmann J."/>
            <person name="Amann R."/>
            <person name="Jetten M.S.M."/>
            <person name="Mascher T."/>
            <person name="Medema M.H."/>
            <person name="Devos D.P."/>
            <person name="Kaster A.-K."/>
            <person name="Ovreas L."/>
            <person name="Rohde M."/>
            <person name="Galperin M.Y."/>
            <person name="Jogler C."/>
        </authorList>
    </citation>
    <scope>NUCLEOTIDE SEQUENCE [LARGE SCALE GENOMIC DNA]</scope>
    <source>
        <strain evidence="1 2">K23_9</strain>
    </source>
</reference>
<evidence type="ECO:0000313" key="2">
    <source>
        <dbReference type="Proteomes" id="UP000319817"/>
    </source>
</evidence>
<name>A0A517NZB8_9BACT</name>
<evidence type="ECO:0008006" key="3">
    <source>
        <dbReference type="Google" id="ProtNLM"/>
    </source>
</evidence>
<keyword evidence="2" id="KW-1185">Reference proteome</keyword>
<dbReference type="AlphaFoldDB" id="A0A517NZB8"/>
<dbReference type="InterPro" id="IPR016181">
    <property type="entry name" value="Acyl_CoA_acyltransferase"/>
</dbReference>
<dbReference type="SUPFAM" id="SSF55729">
    <property type="entry name" value="Acyl-CoA N-acyltransferases (Nat)"/>
    <property type="match status" value="1"/>
</dbReference>